<gene>
    <name evidence="2" type="ORF">EOS_33575</name>
</gene>
<evidence type="ECO:0000256" key="1">
    <source>
        <dbReference type="SAM" id="Phobius"/>
    </source>
</evidence>
<feature type="transmembrane region" description="Helical" evidence="1">
    <location>
        <begin position="207"/>
        <end position="225"/>
    </location>
</feature>
<accession>A0A0J1CND2</accession>
<feature type="transmembrane region" description="Helical" evidence="1">
    <location>
        <begin position="93"/>
        <end position="117"/>
    </location>
</feature>
<sequence>MILSVQYLYWLAGSLLLASAFVIVRDGRHPRRLFAAIFWSDLGLLFIAGDRMPPTVVGAQVLALSAIAACGGLRRSSPRRLPASVREASALRLGWKLLIPALAIPFCTLVGTMALGYTKIGIAFLHDAANTNLISFGIGCIVALGLACWLTRDTVVQAVRQSRELTDAVGWTLVLPQMLSMLGAMFQHTGVGNASAYLASHYIATDVRWVAVAVYCAGMAVFSMIMGGSAAAFPLMVAGIGVPVLVGTFHGNVAEIAALGTFSGYAGVLMTPMAAHFNLIPAALLELPDKYGVIRAQAPTAICVLVVNAVLLYFLM</sequence>
<feature type="transmembrane region" description="Helical" evidence="1">
    <location>
        <begin position="262"/>
        <end position="284"/>
    </location>
</feature>
<proteinExistence type="predicted"/>
<dbReference type="Pfam" id="PF06166">
    <property type="entry name" value="DUF979"/>
    <property type="match status" value="1"/>
</dbReference>
<feature type="transmembrane region" description="Helical" evidence="1">
    <location>
        <begin position="6"/>
        <end position="24"/>
    </location>
</feature>
<evidence type="ECO:0000313" key="2">
    <source>
        <dbReference type="EMBL" id="KLU21916.1"/>
    </source>
</evidence>
<feature type="transmembrane region" description="Helical" evidence="1">
    <location>
        <begin position="232"/>
        <end position="250"/>
    </location>
</feature>
<evidence type="ECO:0000313" key="3">
    <source>
        <dbReference type="Proteomes" id="UP000035963"/>
    </source>
</evidence>
<comment type="caution">
    <text evidence="2">The sequence shown here is derived from an EMBL/GenBank/DDBJ whole genome shotgun (WGS) entry which is preliminary data.</text>
</comment>
<keyword evidence="1" id="KW-0472">Membrane</keyword>
<dbReference type="OrthoDB" id="1689651at2"/>
<organism evidence="2 3">
    <name type="scientific">Caballeronia mineralivorans PML1(12)</name>
    <dbReference type="NCBI Taxonomy" id="908627"/>
    <lineage>
        <taxon>Bacteria</taxon>
        <taxon>Pseudomonadati</taxon>
        <taxon>Pseudomonadota</taxon>
        <taxon>Betaproteobacteria</taxon>
        <taxon>Burkholderiales</taxon>
        <taxon>Burkholderiaceae</taxon>
        <taxon>Caballeronia</taxon>
    </lineage>
</organism>
<dbReference type="InterPro" id="IPR009323">
    <property type="entry name" value="DUF979"/>
</dbReference>
<keyword evidence="3" id="KW-1185">Reference proteome</keyword>
<dbReference type="RefSeq" id="WP_047896521.1">
    <property type="nucleotide sequence ID" value="NZ_AEJF01000196.1"/>
</dbReference>
<dbReference type="Proteomes" id="UP000035963">
    <property type="component" value="Unassembled WGS sequence"/>
</dbReference>
<dbReference type="EMBL" id="AEJF01000196">
    <property type="protein sequence ID" value="KLU21916.1"/>
    <property type="molecule type" value="Genomic_DNA"/>
</dbReference>
<keyword evidence="1" id="KW-1133">Transmembrane helix</keyword>
<protein>
    <submittedName>
        <fullName evidence="2">Permease</fullName>
    </submittedName>
</protein>
<keyword evidence="1" id="KW-0812">Transmembrane</keyword>
<reference evidence="2 3" key="1">
    <citation type="journal article" date="2015" name="Genome Announc.">
        <title>Draft Genome Sequence of Burkholderia sp. Strain PML1(12), an Ectomycorrhizosphere-Inhabiting Bacterium with Effective Mineral-Weathering Ability.</title>
        <authorList>
            <person name="Uroz S."/>
            <person name="Oger P."/>
        </authorList>
    </citation>
    <scope>NUCLEOTIDE SEQUENCE [LARGE SCALE GENOMIC DNA]</scope>
    <source>
        <strain evidence="3">PML1(12)</strain>
    </source>
</reference>
<name>A0A0J1CND2_9BURK</name>
<feature type="transmembrane region" description="Helical" evidence="1">
    <location>
        <begin position="55"/>
        <end position="73"/>
    </location>
</feature>
<dbReference type="PATRIC" id="fig|908627.4.peg.7508"/>
<feature type="transmembrane region" description="Helical" evidence="1">
    <location>
        <begin position="296"/>
        <end position="315"/>
    </location>
</feature>
<feature type="transmembrane region" description="Helical" evidence="1">
    <location>
        <begin position="129"/>
        <end position="149"/>
    </location>
</feature>
<dbReference type="AlphaFoldDB" id="A0A0J1CND2"/>